<dbReference type="PROSITE" id="PS00710">
    <property type="entry name" value="PGM_PMM"/>
    <property type="match status" value="1"/>
</dbReference>
<dbReference type="InterPro" id="IPR005841">
    <property type="entry name" value="Alpha-D-phosphohexomutase_SF"/>
</dbReference>
<name>A0A518K5G1_9BACT</name>
<dbReference type="SUPFAM" id="SSF53738">
    <property type="entry name" value="Phosphoglucomutase, first 3 domains"/>
    <property type="match status" value="3"/>
</dbReference>
<dbReference type="GO" id="GO:0005975">
    <property type="term" value="P:carbohydrate metabolic process"/>
    <property type="evidence" value="ECO:0007669"/>
    <property type="project" value="InterPro"/>
</dbReference>
<dbReference type="AlphaFoldDB" id="A0A518K5G1"/>
<organism evidence="12 13">
    <name type="scientific">Botrimarina mediterranea</name>
    <dbReference type="NCBI Taxonomy" id="2528022"/>
    <lineage>
        <taxon>Bacteria</taxon>
        <taxon>Pseudomonadati</taxon>
        <taxon>Planctomycetota</taxon>
        <taxon>Planctomycetia</taxon>
        <taxon>Pirellulales</taxon>
        <taxon>Lacipirellulaceae</taxon>
        <taxon>Botrimarina</taxon>
    </lineage>
</organism>
<keyword evidence="4 7" id="KW-0479">Metal-binding</keyword>
<sequence>MSEPIISVSGLRGVIGESLTPAVAARYVAAFAGALPEGKVLVTRDGRATGPMIADAVRAAIAAAGRTPLDAGVASTPTAGVLVRSEGCVGGVQISASHNPAEYNGLKLFGGDGRIIPAPRGEEVKQRYFDGPIPWATHDKIGAAETLADSTSEHLRLVLAIVDVELIRAKRFKVLLDANHGSGAVLGKPLLEALGCDVTVFGAAPTGLFVHPPEPTETNLTLVAEQGAQGGYDAVFCQDPDADRLAIIDGAGRYLGEELTLALCVEHLLRQTPGPIVSNCSSSRVTQDLAEKHGVPFHRSAVGEANVVDAMLACGAVLGGEGAGGVIHPQVVLVRDSFVGMAMVLDAMASRGLSLAQLADELPAYAIHKTKATVAPAQLAATLAKIEKHFADAEVDKMDGLRLDWPAEKKWLLVRASNTEPIVRLIAEAPDKAAAVAVCEEAAALID</sequence>
<dbReference type="Pfam" id="PF02879">
    <property type="entry name" value="PGM_PMM_II"/>
    <property type="match status" value="1"/>
</dbReference>
<dbReference type="InterPro" id="IPR005843">
    <property type="entry name" value="A-D-PHexomutase_C"/>
</dbReference>
<dbReference type="GO" id="GO:0000287">
    <property type="term" value="F:magnesium ion binding"/>
    <property type="evidence" value="ECO:0007669"/>
    <property type="project" value="InterPro"/>
</dbReference>
<evidence type="ECO:0000256" key="2">
    <source>
        <dbReference type="ARBA" id="ARBA00010231"/>
    </source>
</evidence>
<feature type="domain" description="Alpha-D-phosphohexomutase alpha/beta/alpha" evidence="10">
    <location>
        <begin position="153"/>
        <end position="252"/>
    </location>
</feature>
<dbReference type="Gene3D" id="3.30.310.50">
    <property type="entry name" value="Alpha-D-phosphohexomutase, C-terminal domain"/>
    <property type="match status" value="1"/>
</dbReference>
<dbReference type="InterPro" id="IPR005845">
    <property type="entry name" value="A-D-PHexomutase_a/b/a-II"/>
</dbReference>
<evidence type="ECO:0000313" key="13">
    <source>
        <dbReference type="Proteomes" id="UP000316426"/>
    </source>
</evidence>
<evidence type="ECO:0000256" key="3">
    <source>
        <dbReference type="ARBA" id="ARBA00022553"/>
    </source>
</evidence>
<dbReference type="Pfam" id="PF00408">
    <property type="entry name" value="PGM_PMM_IV"/>
    <property type="match status" value="1"/>
</dbReference>
<comment type="similarity">
    <text evidence="2 7">Belongs to the phosphohexose mutase family.</text>
</comment>
<dbReference type="SUPFAM" id="SSF55957">
    <property type="entry name" value="Phosphoglucomutase, C-terminal domain"/>
    <property type="match status" value="1"/>
</dbReference>
<dbReference type="PANTHER" id="PTHR42946">
    <property type="entry name" value="PHOSPHOHEXOSE MUTASE"/>
    <property type="match status" value="1"/>
</dbReference>
<gene>
    <name evidence="12" type="primary">glmM</name>
    <name evidence="12" type="ORF">Spa11_12130</name>
</gene>
<dbReference type="InterPro" id="IPR005844">
    <property type="entry name" value="A-D-PHexomutase_a/b/a-I"/>
</dbReference>
<dbReference type="RefSeq" id="WP_145109303.1">
    <property type="nucleotide sequence ID" value="NZ_CP036349.1"/>
</dbReference>
<evidence type="ECO:0000259" key="9">
    <source>
        <dbReference type="Pfam" id="PF02878"/>
    </source>
</evidence>
<keyword evidence="6 12" id="KW-0413">Isomerase</keyword>
<evidence type="ECO:0000313" key="12">
    <source>
        <dbReference type="EMBL" id="QDV73026.1"/>
    </source>
</evidence>
<dbReference type="PRINTS" id="PR00509">
    <property type="entry name" value="PGMPMM"/>
</dbReference>
<accession>A0A518K5G1</accession>
<reference evidence="12 13" key="1">
    <citation type="submission" date="2019-02" db="EMBL/GenBank/DDBJ databases">
        <title>Deep-cultivation of Planctomycetes and their phenomic and genomic characterization uncovers novel biology.</title>
        <authorList>
            <person name="Wiegand S."/>
            <person name="Jogler M."/>
            <person name="Boedeker C."/>
            <person name="Pinto D."/>
            <person name="Vollmers J."/>
            <person name="Rivas-Marin E."/>
            <person name="Kohn T."/>
            <person name="Peeters S.H."/>
            <person name="Heuer A."/>
            <person name="Rast P."/>
            <person name="Oberbeckmann S."/>
            <person name="Bunk B."/>
            <person name="Jeske O."/>
            <person name="Meyerdierks A."/>
            <person name="Storesund J.E."/>
            <person name="Kallscheuer N."/>
            <person name="Luecker S."/>
            <person name="Lage O.M."/>
            <person name="Pohl T."/>
            <person name="Merkel B.J."/>
            <person name="Hornburger P."/>
            <person name="Mueller R.-W."/>
            <person name="Bruemmer F."/>
            <person name="Labrenz M."/>
            <person name="Spormann A.M."/>
            <person name="Op den Camp H."/>
            <person name="Overmann J."/>
            <person name="Amann R."/>
            <person name="Jetten M.S.M."/>
            <person name="Mascher T."/>
            <person name="Medema M.H."/>
            <person name="Devos D.P."/>
            <person name="Kaster A.-K."/>
            <person name="Ovreas L."/>
            <person name="Rohde M."/>
            <person name="Galperin M.Y."/>
            <person name="Jogler C."/>
        </authorList>
    </citation>
    <scope>NUCLEOTIDE SEQUENCE [LARGE SCALE GENOMIC DNA]</scope>
    <source>
        <strain evidence="12 13">Spa11</strain>
    </source>
</reference>
<dbReference type="InterPro" id="IPR016066">
    <property type="entry name" value="A-D-PHexomutase_CS"/>
</dbReference>
<dbReference type="GO" id="GO:0005829">
    <property type="term" value="C:cytosol"/>
    <property type="evidence" value="ECO:0007669"/>
    <property type="project" value="TreeGrafter"/>
</dbReference>
<evidence type="ECO:0000256" key="5">
    <source>
        <dbReference type="ARBA" id="ARBA00022842"/>
    </source>
</evidence>
<dbReference type="InterPro" id="IPR005846">
    <property type="entry name" value="A-D-PHexomutase_a/b/a-III"/>
</dbReference>
<keyword evidence="13" id="KW-1185">Reference proteome</keyword>
<proteinExistence type="inferred from homology"/>
<protein>
    <submittedName>
        <fullName evidence="12">Phosphoglucosamine mutase</fullName>
        <ecNumber evidence="12">5.4.2.10</ecNumber>
    </submittedName>
</protein>
<dbReference type="GO" id="GO:0006048">
    <property type="term" value="P:UDP-N-acetylglucosamine biosynthetic process"/>
    <property type="evidence" value="ECO:0007669"/>
    <property type="project" value="TreeGrafter"/>
</dbReference>
<keyword evidence="5 7" id="KW-0460">Magnesium</keyword>
<evidence type="ECO:0000259" key="11">
    <source>
        <dbReference type="Pfam" id="PF02880"/>
    </source>
</evidence>
<dbReference type="Proteomes" id="UP000316426">
    <property type="component" value="Chromosome"/>
</dbReference>
<dbReference type="InterPro" id="IPR016055">
    <property type="entry name" value="A-D-PHexomutase_a/b/a-I/II/III"/>
</dbReference>
<dbReference type="Pfam" id="PF02878">
    <property type="entry name" value="PGM_PMM_I"/>
    <property type="match status" value="1"/>
</dbReference>
<feature type="domain" description="Alpha-D-phosphohexomutase alpha/beta/alpha" evidence="9">
    <location>
        <begin position="9"/>
        <end position="129"/>
    </location>
</feature>
<keyword evidence="3" id="KW-0597">Phosphoprotein</keyword>
<evidence type="ECO:0000256" key="6">
    <source>
        <dbReference type="ARBA" id="ARBA00023235"/>
    </source>
</evidence>
<dbReference type="InterPro" id="IPR050060">
    <property type="entry name" value="Phosphoglucosamine_mutase"/>
</dbReference>
<dbReference type="PANTHER" id="PTHR42946:SF1">
    <property type="entry name" value="PHOSPHOGLUCOMUTASE (ALPHA-D-GLUCOSE-1,6-BISPHOSPHATE-DEPENDENT)"/>
    <property type="match status" value="1"/>
</dbReference>
<evidence type="ECO:0000256" key="1">
    <source>
        <dbReference type="ARBA" id="ARBA00001946"/>
    </source>
</evidence>
<feature type="domain" description="Alpha-D-phosphohexomutase alpha/beta/alpha" evidence="11">
    <location>
        <begin position="260"/>
        <end position="363"/>
    </location>
</feature>
<dbReference type="GO" id="GO:0009252">
    <property type="term" value="P:peptidoglycan biosynthetic process"/>
    <property type="evidence" value="ECO:0007669"/>
    <property type="project" value="TreeGrafter"/>
</dbReference>
<evidence type="ECO:0000259" key="10">
    <source>
        <dbReference type="Pfam" id="PF02879"/>
    </source>
</evidence>
<dbReference type="InterPro" id="IPR036900">
    <property type="entry name" value="A-D-PHexomutase_C_sf"/>
</dbReference>
<evidence type="ECO:0000256" key="7">
    <source>
        <dbReference type="RuleBase" id="RU004326"/>
    </source>
</evidence>
<dbReference type="EMBL" id="CP036349">
    <property type="protein sequence ID" value="QDV73026.1"/>
    <property type="molecule type" value="Genomic_DNA"/>
</dbReference>
<dbReference type="Gene3D" id="3.40.120.10">
    <property type="entry name" value="Alpha-D-Glucose-1,6-Bisphosphate, subunit A, domain 3"/>
    <property type="match status" value="3"/>
</dbReference>
<feature type="domain" description="Alpha-D-phosphohexomutase C-terminal" evidence="8">
    <location>
        <begin position="380"/>
        <end position="444"/>
    </location>
</feature>
<dbReference type="Pfam" id="PF02880">
    <property type="entry name" value="PGM_PMM_III"/>
    <property type="match status" value="1"/>
</dbReference>
<dbReference type="EC" id="5.4.2.10" evidence="12"/>
<comment type="cofactor">
    <cofactor evidence="1">
        <name>Mg(2+)</name>
        <dbReference type="ChEBI" id="CHEBI:18420"/>
    </cofactor>
</comment>
<dbReference type="KEGG" id="bmei:Spa11_12130"/>
<dbReference type="GO" id="GO:0004615">
    <property type="term" value="F:phosphomannomutase activity"/>
    <property type="evidence" value="ECO:0007669"/>
    <property type="project" value="TreeGrafter"/>
</dbReference>
<evidence type="ECO:0000259" key="8">
    <source>
        <dbReference type="Pfam" id="PF00408"/>
    </source>
</evidence>
<evidence type="ECO:0000256" key="4">
    <source>
        <dbReference type="ARBA" id="ARBA00022723"/>
    </source>
</evidence>
<dbReference type="GO" id="GO:0008966">
    <property type="term" value="F:phosphoglucosamine mutase activity"/>
    <property type="evidence" value="ECO:0007669"/>
    <property type="project" value="UniProtKB-EC"/>
</dbReference>